<accession>A0A085B7I1</accession>
<dbReference type="EMBL" id="JPLY01000007">
    <property type="protein sequence ID" value="KFC18426.1"/>
    <property type="molecule type" value="Genomic_DNA"/>
</dbReference>
<keyword evidence="2" id="KW-1185">Reference proteome</keyword>
<dbReference type="RefSeq" id="WP_034978964.1">
    <property type="nucleotide sequence ID" value="NZ_FOFI01000006.1"/>
</dbReference>
<sequence>MVQDYSLKGFSSKELEIKYNEKNKLTTYIKPRKTTTLTKYKIHLVSIFSIKLSTKTNRTEAGMLMTNANCVMILKIDLSVTASKEGAKKNKK</sequence>
<dbReference type="Proteomes" id="UP000028623">
    <property type="component" value="Unassembled WGS sequence"/>
</dbReference>
<gene>
    <name evidence="1" type="ORF">IO89_18210</name>
</gene>
<evidence type="ECO:0000313" key="2">
    <source>
        <dbReference type="Proteomes" id="UP000028623"/>
    </source>
</evidence>
<evidence type="ECO:0000313" key="1">
    <source>
        <dbReference type="EMBL" id="KFC18426.1"/>
    </source>
</evidence>
<comment type="caution">
    <text evidence="1">The sequence shown here is derived from an EMBL/GenBank/DDBJ whole genome shotgun (WGS) entry which is preliminary data.</text>
</comment>
<dbReference type="AlphaFoldDB" id="A0A085B7I1"/>
<organism evidence="1 2">
    <name type="scientific">Epilithonimonas lactis</name>
    <dbReference type="NCBI Taxonomy" id="421072"/>
    <lineage>
        <taxon>Bacteria</taxon>
        <taxon>Pseudomonadati</taxon>
        <taxon>Bacteroidota</taxon>
        <taxon>Flavobacteriia</taxon>
        <taxon>Flavobacteriales</taxon>
        <taxon>Weeksellaceae</taxon>
        <taxon>Chryseobacterium group</taxon>
        <taxon>Epilithonimonas</taxon>
    </lineage>
</organism>
<reference evidence="1 2" key="1">
    <citation type="submission" date="2014-07" db="EMBL/GenBank/DDBJ databases">
        <title>Epilithonimonas lactis LMG 22401 Genome.</title>
        <authorList>
            <person name="Pipes S.E."/>
            <person name="Stropko S.J."/>
        </authorList>
    </citation>
    <scope>NUCLEOTIDE SEQUENCE [LARGE SCALE GENOMIC DNA]</scope>
    <source>
        <strain evidence="1 2">LMG 24401</strain>
    </source>
</reference>
<proteinExistence type="predicted"/>
<protein>
    <submittedName>
        <fullName evidence="1">Uncharacterized protein</fullName>
    </submittedName>
</protein>
<name>A0A085B7I1_9FLAO</name>